<dbReference type="AlphaFoldDB" id="A0A455SUE6"/>
<protein>
    <submittedName>
        <fullName evidence="2">Uncharacterized protein</fullName>
    </submittedName>
</protein>
<gene>
    <name evidence="2" type="ORF">KTC_52830</name>
</gene>
<organism evidence="2">
    <name type="scientific">Thermosporothrix sp. COM3</name>
    <dbReference type="NCBI Taxonomy" id="2490863"/>
    <lineage>
        <taxon>Bacteria</taxon>
        <taxon>Bacillati</taxon>
        <taxon>Chloroflexota</taxon>
        <taxon>Ktedonobacteria</taxon>
        <taxon>Ktedonobacterales</taxon>
        <taxon>Thermosporotrichaceae</taxon>
        <taxon>Thermosporothrix</taxon>
    </lineage>
</organism>
<proteinExistence type="predicted"/>
<evidence type="ECO:0000256" key="1">
    <source>
        <dbReference type="SAM" id="MobiDB-lite"/>
    </source>
</evidence>
<feature type="compositionally biased region" description="Basic and acidic residues" evidence="1">
    <location>
        <begin position="138"/>
        <end position="156"/>
    </location>
</feature>
<feature type="region of interest" description="Disordered" evidence="1">
    <location>
        <begin position="120"/>
        <end position="156"/>
    </location>
</feature>
<sequence length="156" mass="18310">MFDLFTSRFSEQALATVLSAEIRGNRIRDHKFHYEFLIEVRPDNRAPFRTTIRGYFNAVALRPRVGDVLRVRYNPKTLKARFVLKGDVRYDHNVLEYTGDIRNDYKLLAADPLRYQKLAQKHRPAQLKQPGSHPYAPKPDHRQNSRSTDEFGKILQ</sequence>
<name>A0A455SUE6_9CHLR</name>
<dbReference type="EMBL" id="AP019376">
    <property type="protein sequence ID" value="BBH90532.1"/>
    <property type="molecule type" value="Genomic_DNA"/>
</dbReference>
<evidence type="ECO:0000313" key="2">
    <source>
        <dbReference type="EMBL" id="BBH90532.1"/>
    </source>
</evidence>
<accession>A0A455SUE6</accession>
<reference evidence="2" key="1">
    <citation type="submission" date="2018-12" db="EMBL/GenBank/DDBJ databases">
        <title>Novel natural products biosynthetic potential of the class Ktedonobacteria.</title>
        <authorList>
            <person name="Zheng Y."/>
            <person name="Saitou A."/>
            <person name="Wang C.M."/>
            <person name="Toyoda A."/>
            <person name="Minakuchi Y."/>
            <person name="Sekiguchi Y."/>
            <person name="Ueda K."/>
            <person name="Takano H."/>
            <person name="Sakai Y."/>
            <person name="Yokota A."/>
            <person name="Yabe S."/>
        </authorList>
    </citation>
    <scope>NUCLEOTIDE SEQUENCE</scope>
    <source>
        <strain evidence="2">COM3</strain>
    </source>
</reference>